<dbReference type="Proteomes" id="UP001063166">
    <property type="component" value="Unassembled WGS sequence"/>
</dbReference>
<evidence type="ECO:0000256" key="5">
    <source>
        <dbReference type="PIRSR" id="PIRSR000097-3"/>
    </source>
</evidence>
<dbReference type="PIRSF" id="PIRSF000097">
    <property type="entry name" value="AKR"/>
    <property type="match status" value="1"/>
</dbReference>
<feature type="domain" description="NADP-dependent oxidoreductase" evidence="6">
    <location>
        <begin position="25"/>
        <end position="258"/>
    </location>
</feature>
<evidence type="ECO:0000259" key="6">
    <source>
        <dbReference type="Pfam" id="PF00248"/>
    </source>
</evidence>
<dbReference type="CDD" id="cd19071">
    <property type="entry name" value="AKR_AKR1-5-like"/>
    <property type="match status" value="1"/>
</dbReference>
<organism evidence="7 8">
    <name type="scientific">Lyophyllum shimeji</name>
    <name type="common">Hon-shimeji</name>
    <name type="synonym">Tricholoma shimeji</name>
    <dbReference type="NCBI Taxonomy" id="47721"/>
    <lineage>
        <taxon>Eukaryota</taxon>
        <taxon>Fungi</taxon>
        <taxon>Dikarya</taxon>
        <taxon>Basidiomycota</taxon>
        <taxon>Agaricomycotina</taxon>
        <taxon>Agaricomycetes</taxon>
        <taxon>Agaricomycetidae</taxon>
        <taxon>Agaricales</taxon>
        <taxon>Tricholomatineae</taxon>
        <taxon>Lyophyllaceae</taxon>
        <taxon>Lyophyllum</taxon>
    </lineage>
</organism>
<feature type="site" description="Lowers pKa of active site Tyr" evidence="5">
    <location>
        <position position="76"/>
    </location>
</feature>
<accession>A0A9P3Q1A2</accession>
<name>A0A9P3Q1A2_LYOSH</name>
<dbReference type="GO" id="GO:0016491">
    <property type="term" value="F:oxidoreductase activity"/>
    <property type="evidence" value="ECO:0007669"/>
    <property type="project" value="UniProtKB-KW"/>
</dbReference>
<gene>
    <name evidence="7" type="ORF">LshimejAT787_2100480</name>
</gene>
<evidence type="ECO:0000256" key="4">
    <source>
        <dbReference type="PIRSR" id="PIRSR000097-2"/>
    </source>
</evidence>
<evidence type="ECO:0000313" key="7">
    <source>
        <dbReference type="EMBL" id="GLB45288.1"/>
    </source>
</evidence>
<comment type="caution">
    <text evidence="7">The sequence shown here is derived from an EMBL/GenBank/DDBJ whole genome shotgun (WGS) entry which is preliminary data.</text>
</comment>
<dbReference type="Gene3D" id="3.20.20.100">
    <property type="entry name" value="NADP-dependent oxidoreductase domain"/>
    <property type="match status" value="1"/>
</dbReference>
<protein>
    <submittedName>
        <fullName evidence="7">Aldo keto reductase</fullName>
    </submittedName>
</protein>
<evidence type="ECO:0000256" key="2">
    <source>
        <dbReference type="ARBA" id="ARBA00023002"/>
    </source>
</evidence>
<feature type="binding site" evidence="4">
    <location>
        <position position="106"/>
    </location>
    <ligand>
        <name>substrate</name>
    </ligand>
</feature>
<dbReference type="EMBL" id="BRPK01000021">
    <property type="protein sequence ID" value="GLB45288.1"/>
    <property type="molecule type" value="Genomic_DNA"/>
</dbReference>
<dbReference type="InterPro" id="IPR018170">
    <property type="entry name" value="Aldo/ket_reductase_CS"/>
</dbReference>
<dbReference type="InterPro" id="IPR036812">
    <property type="entry name" value="NAD(P)_OxRdtase_dom_sf"/>
</dbReference>
<dbReference type="PANTHER" id="PTHR43827">
    <property type="entry name" value="2,5-DIKETO-D-GLUCONIC ACID REDUCTASE"/>
    <property type="match status" value="1"/>
</dbReference>
<proteinExistence type="inferred from homology"/>
<keyword evidence="8" id="KW-1185">Reference proteome</keyword>
<dbReference type="InterPro" id="IPR020471">
    <property type="entry name" value="AKR"/>
</dbReference>
<keyword evidence="2" id="KW-0560">Oxidoreductase</keyword>
<dbReference type="PRINTS" id="PR00069">
    <property type="entry name" value="ALDKETRDTASE"/>
</dbReference>
<evidence type="ECO:0000256" key="3">
    <source>
        <dbReference type="PIRSR" id="PIRSR000097-1"/>
    </source>
</evidence>
<feature type="active site" description="Proton donor" evidence="3">
    <location>
        <position position="51"/>
    </location>
</feature>
<comment type="similarity">
    <text evidence="1">Belongs to the aldo/keto reductase family.</text>
</comment>
<dbReference type="PANTHER" id="PTHR43827:SF13">
    <property type="entry name" value="ALDO_KETO REDUCTASE FAMILY PROTEIN"/>
    <property type="match status" value="1"/>
</dbReference>
<dbReference type="SUPFAM" id="SSF51430">
    <property type="entry name" value="NAD(P)-linked oxidoreductase"/>
    <property type="match status" value="1"/>
</dbReference>
<dbReference type="Pfam" id="PF00248">
    <property type="entry name" value="Aldo_ket_red"/>
    <property type="match status" value="1"/>
</dbReference>
<sequence>MALTISSTRKLSSGQDIPRLGLGVYQNDDCLPACEAALEYGYRHIDTAQMYRNEEQVGAAVKGSGIPRESIFITSKVMEGGNKTRDSVQQSLKKLDLGYIDLYLIHSAHGGKDHRLQTYKTLLEFSGPGKPLRSIGVSNYSVKHLEEILEAGLPAPTVNQIELHPFCQQKPIVDYCKANGIAIQAYCPLVRGKFDNPVIQEISKEVNKTPAQVLIRWSIQRGFIPLPKSSDPARVKSNADIYDFELSDAAMAKLDALDRGSSGAVSWNPVNVE</sequence>
<dbReference type="InterPro" id="IPR023210">
    <property type="entry name" value="NADP_OxRdtase_dom"/>
</dbReference>
<dbReference type="AlphaFoldDB" id="A0A9P3Q1A2"/>
<reference evidence="7" key="1">
    <citation type="submission" date="2022-07" db="EMBL/GenBank/DDBJ databases">
        <title>The genome of Lyophyllum shimeji provides insight into the initial evolution of ectomycorrhizal fungal genome.</title>
        <authorList>
            <person name="Kobayashi Y."/>
            <person name="Shibata T."/>
            <person name="Hirakawa H."/>
            <person name="Shigenobu S."/>
            <person name="Nishiyama T."/>
            <person name="Yamada A."/>
            <person name="Hasebe M."/>
            <person name="Kawaguchi M."/>
        </authorList>
    </citation>
    <scope>NUCLEOTIDE SEQUENCE</scope>
    <source>
        <strain evidence="7">AT787</strain>
    </source>
</reference>
<dbReference type="PROSITE" id="PS00798">
    <property type="entry name" value="ALDOKETO_REDUCTASE_1"/>
    <property type="match status" value="1"/>
</dbReference>
<evidence type="ECO:0000313" key="8">
    <source>
        <dbReference type="Proteomes" id="UP001063166"/>
    </source>
</evidence>
<dbReference type="FunFam" id="3.20.20.100:FF:000015">
    <property type="entry name" value="Oxidoreductase, aldo/keto reductase family"/>
    <property type="match status" value="1"/>
</dbReference>
<dbReference type="OrthoDB" id="416253at2759"/>
<evidence type="ECO:0000256" key="1">
    <source>
        <dbReference type="ARBA" id="ARBA00007905"/>
    </source>
</evidence>